<keyword evidence="3 9" id="KW-0662">Pyridine nucleotide biosynthesis</keyword>
<dbReference type="InterPro" id="IPR036188">
    <property type="entry name" value="FAD/NAD-bd_sf"/>
</dbReference>
<keyword evidence="6 9" id="KW-0560">Oxidoreductase</keyword>
<dbReference type="GO" id="GO:0004502">
    <property type="term" value="F:kynurenine 3-monooxygenase activity"/>
    <property type="evidence" value="ECO:0007669"/>
    <property type="project" value="UniProtKB-UniRule"/>
</dbReference>
<dbReference type="SUPFAM" id="SSF51905">
    <property type="entry name" value="FAD/NAD(P)-binding domain"/>
    <property type="match status" value="1"/>
</dbReference>
<evidence type="ECO:0000256" key="2">
    <source>
        <dbReference type="ARBA" id="ARBA00022630"/>
    </source>
</evidence>
<dbReference type="Gene3D" id="3.50.50.60">
    <property type="entry name" value="FAD/NAD(P)-binding domain"/>
    <property type="match status" value="1"/>
</dbReference>
<evidence type="ECO:0000259" key="10">
    <source>
        <dbReference type="Pfam" id="PF01494"/>
    </source>
</evidence>
<dbReference type="OrthoDB" id="9766816at2"/>
<reference evidence="11 12" key="1">
    <citation type="submission" date="2019-07" db="EMBL/GenBank/DDBJ databases">
        <title>Whole genome shotgun sequence of Adhaeribacter aerolatus NBRC 106133.</title>
        <authorList>
            <person name="Hosoyama A."/>
            <person name="Uohara A."/>
            <person name="Ohji S."/>
            <person name="Ichikawa N."/>
        </authorList>
    </citation>
    <scope>NUCLEOTIDE SEQUENCE [LARGE SCALE GENOMIC DNA]</scope>
    <source>
        <strain evidence="11 12">NBRC 106133</strain>
    </source>
</reference>
<keyword evidence="7 9" id="KW-0503">Monooxygenase</keyword>
<evidence type="ECO:0000313" key="11">
    <source>
        <dbReference type="EMBL" id="GEO05583.1"/>
    </source>
</evidence>
<keyword evidence="5 9" id="KW-0521">NADP</keyword>
<evidence type="ECO:0000256" key="1">
    <source>
        <dbReference type="ARBA" id="ARBA00001974"/>
    </source>
</evidence>
<dbReference type="GO" id="GO:0070189">
    <property type="term" value="P:kynurenine metabolic process"/>
    <property type="evidence" value="ECO:0007669"/>
    <property type="project" value="TreeGrafter"/>
</dbReference>
<dbReference type="AlphaFoldDB" id="A0A512B0U4"/>
<proteinExistence type="inferred from homology"/>
<protein>
    <recommendedName>
        <fullName evidence="9">Kynurenine 3-monooxygenase</fullName>
        <ecNumber evidence="9">1.14.13.9</ecNumber>
    </recommendedName>
    <alternativeName>
        <fullName evidence="9">Kynurenine 3-hydroxylase</fullName>
    </alternativeName>
</protein>
<sequence length="460" mass="52662">MSRREHITVMGGGLVGCLMSLYLGKKGYKVDLYERKPDLRKAYKEYGRSINLALSDRGWKALNGIGIGDEIRKVAIPMYGRMIHDLQGKLSFQPYGKEGQAIYSVSRGGLNIALLDLVEAEHNITLHFSKQCERVDLKTNEVHLRDTATGEESVIHADRLFGVDGAYSMVRYSMQKTERFDFSQCYLNYGYKELTIKPGPFGRWLLEKEALHIWPRGNFMMIALPNLNGSFTCTLFYPYEGHESFANLKTESDVKRFFKKQFPDAMPLMPNLVEEFFKNPVGDLVTIRCFPWAFQDKVLLLGDASHGIVPFYGQGMNAGFEDCTVFNDLLNEHTGDWHTIFDKFQKIRKPDTDAMADLAIYNFIEMRDKVADARFLLQKKIESKISSLYPEHWLPLYSMVTFSDISYAQAKATGERQEQIMAEIMPHIQSEADFDKPEVQNLIRQQILGNDDLVKSSTKP</sequence>
<evidence type="ECO:0000256" key="5">
    <source>
        <dbReference type="ARBA" id="ARBA00022857"/>
    </source>
</evidence>
<evidence type="ECO:0000256" key="6">
    <source>
        <dbReference type="ARBA" id="ARBA00023002"/>
    </source>
</evidence>
<evidence type="ECO:0000256" key="8">
    <source>
        <dbReference type="ARBA" id="ARBA00047818"/>
    </source>
</evidence>
<name>A0A512B0U4_9BACT</name>
<dbReference type="PANTHER" id="PTHR46028">
    <property type="entry name" value="KYNURENINE 3-MONOOXYGENASE"/>
    <property type="match status" value="1"/>
</dbReference>
<evidence type="ECO:0000256" key="7">
    <source>
        <dbReference type="ARBA" id="ARBA00023033"/>
    </source>
</evidence>
<keyword evidence="12" id="KW-1185">Reference proteome</keyword>
<dbReference type="PRINTS" id="PR00420">
    <property type="entry name" value="RNGMNOXGNASE"/>
</dbReference>
<evidence type="ECO:0000256" key="9">
    <source>
        <dbReference type="HAMAP-Rule" id="MF_01971"/>
    </source>
</evidence>
<dbReference type="EMBL" id="BJYS01000025">
    <property type="protein sequence ID" value="GEO05583.1"/>
    <property type="molecule type" value="Genomic_DNA"/>
</dbReference>
<comment type="function">
    <text evidence="9">Catalyzes the hydroxylation of L-kynurenine (L-Kyn) to form 3-hydroxy-L-kynurenine (L-3OHKyn). Required for synthesis of quinolinic acid.</text>
</comment>
<gene>
    <name evidence="9 11" type="primary">kmo</name>
    <name evidence="11" type="ORF">AAE02nite_32470</name>
</gene>
<organism evidence="11 12">
    <name type="scientific">Adhaeribacter aerolatus</name>
    <dbReference type="NCBI Taxonomy" id="670289"/>
    <lineage>
        <taxon>Bacteria</taxon>
        <taxon>Pseudomonadati</taxon>
        <taxon>Bacteroidota</taxon>
        <taxon>Cytophagia</taxon>
        <taxon>Cytophagales</taxon>
        <taxon>Hymenobacteraceae</taxon>
        <taxon>Adhaeribacter</taxon>
    </lineage>
</organism>
<dbReference type="GO" id="GO:0006569">
    <property type="term" value="P:L-tryptophan catabolic process"/>
    <property type="evidence" value="ECO:0007669"/>
    <property type="project" value="UniProtKB-UniRule"/>
</dbReference>
<dbReference type="GO" id="GO:0009435">
    <property type="term" value="P:NAD+ biosynthetic process"/>
    <property type="evidence" value="ECO:0007669"/>
    <property type="project" value="UniProtKB-UniPathway"/>
</dbReference>
<comment type="cofactor">
    <cofactor evidence="1 9">
        <name>FAD</name>
        <dbReference type="ChEBI" id="CHEBI:57692"/>
    </cofactor>
</comment>
<dbReference type="RefSeq" id="WP_146899889.1">
    <property type="nucleotide sequence ID" value="NZ_BJYS01000025.1"/>
</dbReference>
<dbReference type="HAMAP" id="MF_01971">
    <property type="entry name" value="Kynurenine_monooxygenase"/>
    <property type="match status" value="1"/>
</dbReference>
<dbReference type="EC" id="1.14.13.9" evidence="9"/>
<dbReference type="InterPro" id="IPR027545">
    <property type="entry name" value="Kynurenine_monooxygenase"/>
</dbReference>
<dbReference type="PANTHER" id="PTHR46028:SF2">
    <property type="entry name" value="KYNURENINE 3-MONOOXYGENASE"/>
    <property type="match status" value="1"/>
</dbReference>
<dbReference type="UniPathway" id="UPA00253">
    <property type="reaction ID" value="UER00328"/>
</dbReference>
<comment type="caution">
    <text evidence="11">The sequence shown here is derived from an EMBL/GenBank/DDBJ whole genome shotgun (WGS) entry which is preliminary data.</text>
</comment>
<dbReference type="GO" id="GO:0071949">
    <property type="term" value="F:FAD binding"/>
    <property type="evidence" value="ECO:0007669"/>
    <property type="project" value="InterPro"/>
</dbReference>
<comment type="pathway">
    <text evidence="9">Cofactor biosynthesis; NAD(+) biosynthesis; quinolinate from L-kynurenine: step 1/3.</text>
</comment>
<dbReference type="Pfam" id="PF01494">
    <property type="entry name" value="FAD_binding_3"/>
    <property type="match status" value="1"/>
</dbReference>
<evidence type="ECO:0000256" key="3">
    <source>
        <dbReference type="ARBA" id="ARBA00022642"/>
    </source>
</evidence>
<evidence type="ECO:0000313" key="12">
    <source>
        <dbReference type="Proteomes" id="UP000321532"/>
    </source>
</evidence>
<dbReference type="InterPro" id="IPR002938">
    <property type="entry name" value="FAD-bd"/>
</dbReference>
<dbReference type="Proteomes" id="UP000321532">
    <property type="component" value="Unassembled WGS sequence"/>
</dbReference>
<comment type="similarity">
    <text evidence="9">Belongs to the aromatic-ring hydroxylase family. KMO subfamily.</text>
</comment>
<dbReference type="GO" id="GO:0043420">
    <property type="term" value="P:anthranilate metabolic process"/>
    <property type="evidence" value="ECO:0007669"/>
    <property type="project" value="UniProtKB-UniRule"/>
</dbReference>
<keyword evidence="2 9" id="KW-0285">Flavoprotein</keyword>
<comment type="catalytic activity">
    <reaction evidence="8 9">
        <text>L-kynurenine + NADPH + O2 + H(+) = 3-hydroxy-L-kynurenine + NADP(+) + H2O</text>
        <dbReference type="Rhea" id="RHEA:20545"/>
        <dbReference type="ChEBI" id="CHEBI:15377"/>
        <dbReference type="ChEBI" id="CHEBI:15378"/>
        <dbReference type="ChEBI" id="CHEBI:15379"/>
        <dbReference type="ChEBI" id="CHEBI:57783"/>
        <dbReference type="ChEBI" id="CHEBI:57959"/>
        <dbReference type="ChEBI" id="CHEBI:58125"/>
        <dbReference type="ChEBI" id="CHEBI:58349"/>
        <dbReference type="EC" id="1.14.13.9"/>
    </reaction>
</comment>
<dbReference type="FunFam" id="3.50.50.60:FF:000185">
    <property type="entry name" value="Kynurenine 3-monooxygenase"/>
    <property type="match status" value="1"/>
</dbReference>
<feature type="domain" description="FAD-binding" evidence="10">
    <location>
        <begin position="7"/>
        <end position="331"/>
    </location>
</feature>
<dbReference type="GO" id="GO:0019805">
    <property type="term" value="P:quinolinate biosynthetic process"/>
    <property type="evidence" value="ECO:0007669"/>
    <property type="project" value="UniProtKB-UniRule"/>
</dbReference>
<accession>A0A512B0U4</accession>
<evidence type="ECO:0000256" key="4">
    <source>
        <dbReference type="ARBA" id="ARBA00022827"/>
    </source>
</evidence>
<dbReference type="PROSITE" id="PS51257">
    <property type="entry name" value="PROKAR_LIPOPROTEIN"/>
    <property type="match status" value="1"/>
</dbReference>
<keyword evidence="4 9" id="KW-0274">FAD</keyword>